<name>A0A9Q3J7X2_9BASI</name>
<dbReference type="PANTHER" id="PTHR37984:SF15">
    <property type="entry name" value="INTEGRASE CATALYTIC DOMAIN-CONTAINING PROTEIN"/>
    <property type="match status" value="1"/>
</dbReference>
<dbReference type="InterPro" id="IPR036397">
    <property type="entry name" value="RNaseH_sf"/>
</dbReference>
<dbReference type="InterPro" id="IPR050951">
    <property type="entry name" value="Retrovirus_Pol_polyprotein"/>
</dbReference>
<keyword evidence="2" id="KW-1185">Reference proteome</keyword>
<comment type="caution">
    <text evidence="1">The sequence shown here is derived from an EMBL/GenBank/DDBJ whole genome shotgun (WGS) entry which is preliminary data.</text>
</comment>
<reference evidence="1" key="1">
    <citation type="submission" date="2021-03" db="EMBL/GenBank/DDBJ databases">
        <title>Draft genome sequence of rust myrtle Austropuccinia psidii MF-1, a brazilian biotype.</title>
        <authorList>
            <person name="Quecine M.C."/>
            <person name="Pachon D.M.R."/>
            <person name="Bonatelli M.L."/>
            <person name="Correr F.H."/>
            <person name="Franceschini L.M."/>
            <person name="Leite T.F."/>
            <person name="Margarido G.R.A."/>
            <person name="Almeida C.A."/>
            <person name="Ferrarezi J.A."/>
            <person name="Labate C.A."/>
        </authorList>
    </citation>
    <scope>NUCLEOTIDE SEQUENCE</scope>
    <source>
        <strain evidence="1">MF-1</strain>
    </source>
</reference>
<protein>
    <submittedName>
        <fullName evidence="1">Uncharacterized protein</fullName>
    </submittedName>
</protein>
<dbReference type="GO" id="GO:0003676">
    <property type="term" value="F:nucleic acid binding"/>
    <property type="evidence" value="ECO:0007669"/>
    <property type="project" value="InterPro"/>
</dbReference>
<dbReference type="EMBL" id="AVOT02064639">
    <property type="protein sequence ID" value="MBW0556981.1"/>
    <property type="molecule type" value="Genomic_DNA"/>
</dbReference>
<dbReference type="Proteomes" id="UP000765509">
    <property type="component" value="Unassembled WGS sequence"/>
</dbReference>
<dbReference type="PANTHER" id="PTHR37984">
    <property type="entry name" value="PROTEIN CBG26694"/>
    <property type="match status" value="1"/>
</dbReference>
<evidence type="ECO:0000313" key="2">
    <source>
        <dbReference type="Proteomes" id="UP000765509"/>
    </source>
</evidence>
<evidence type="ECO:0000313" key="1">
    <source>
        <dbReference type="EMBL" id="MBW0556981.1"/>
    </source>
</evidence>
<proteinExistence type="predicted"/>
<sequence length="119" mass="14044">MYVSYHQDDWNTWLPLDEFSYNNSNHSCTKQSPFFTVYGRDPQFYSVKITQDNPAGRLSTKIQSVQKDVKRQLEAAINRYKRYADKSRASPPDFNPCNLVWISSKNIKSNRPTKKLFER</sequence>
<dbReference type="OrthoDB" id="5101518at2759"/>
<gene>
    <name evidence="1" type="ORF">O181_096696</name>
</gene>
<dbReference type="Gene3D" id="3.30.420.10">
    <property type="entry name" value="Ribonuclease H-like superfamily/Ribonuclease H"/>
    <property type="match status" value="1"/>
</dbReference>
<accession>A0A9Q3J7X2</accession>
<dbReference type="AlphaFoldDB" id="A0A9Q3J7X2"/>
<organism evidence="1 2">
    <name type="scientific">Austropuccinia psidii MF-1</name>
    <dbReference type="NCBI Taxonomy" id="1389203"/>
    <lineage>
        <taxon>Eukaryota</taxon>
        <taxon>Fungi</taxon>
        <taxon>Dikarya</taxon>
        <taxon>Basidiomycota</taxon>
        <taxon>Pucciniomycotina</taxon>
        <taxon>Pucciniomycetes</taxon>
        <taxon>Pucciniales</taxon>
        <taxon>Sphaerophragmiaceae</taxon>
        <taxon>Austropuccinia</taxon>
    </lineage>
</organism>